<evidence type="ECO:0000256" key="2">
    <source>
        <dbReference type="SAM" id="Phobius"/>
    </source>
</evidence>
<dbReference type="AlphaFoldDB" id="A0A2A9MI84"/>
<dbReference type="GeneID" id="40310925"/>
<keyword evidence="2" id="KW-1133">Transmembrane helix</keyword>
<dbReference type="RefSeq" id="XP_029219119.1">
    <property type="nucleotide sequence ID" value="XM_029364411.1"/>
</dbReference>
<feature type="compositionally biased region" description="Low complexity" evidence="1">
    <location>
        <begin position="1099"/>
        <end position="1110"/>
    </location>
</feature>
<evidence type="ECO:0000256" key="1">
    <source>
        <dbReference type="SAM" id="MobiDB-lite"/>
    </source>
</evidence>
<proteinExistence type="predicted"/>
<dbReference type="Proteomes" id="UP000224006">
    <property type="component" value="Chromosome V"/>
</dbReference>
<organism evidence="3 4">
    <name type="scientific">Besnoitia besnoiti</name>
    <name type="common">Apicomplexan protozoan</name>
    <dbReference type="NCBI Taxonomy" id="94643"/>
    <lineage>
        <taxon>Eukaryota</taxon>
        <taxon>Sar</taxon>
        <taxon>Alveolata</taxon>
        <taxon>Apicomplexa</taxon>
        <taxon>Conoidasida</taxon>
        <taxon>Coccidia</taxon>
        <taxon>Eucoccidiorida</taxon>
        <taxon>Eimeriorina</taxon>
        <taxon>Sarcocystidae</taxon>
        <taxon>Besnoitia</taxon>
    </lineage>
</organism>
<evidence type="ECO:0000313" key="3">
    <source>
        <dbReference type="EMBL" id="PFH35110.1"/>
    </source>
</evidence>
<dbReference type="EMBL" id="NWUJ01000005">
    <property type="protein sequence ID" value="PFH35110.1"/>
    <property type="molecule type" value="Genomic_DNA"/>
</dbReference>
<feature type="compositionally biased region" description="Low complexity" evidence="1">
    <location>
        <begin position="883"/>
        <end position="900"/>
    </location>
</feature>
<feature type="transmembrane region" description="Helical" evidence="2">
    <location>
        <begin position="12"/>
        <end position="32"/>
    </location>
</feature>
<keyword evidence="4" id="KW-1185">Reference proteome</keyword>
<feature type="compositionally biased region" description="Low complexity" evidence="1">
    <location>
        <begin position="391"/>
        <end position="403"/>
    </location>
</feature>
<protein>
    <submittedName>
        <fullName evidence="3">Uncharacterized protein</fullName>
    </submittedName>
</protein>
<keyword evidence="2" id="KW-0812">Transmembrane</keyword>
<feature type="region of interest" description="Disordered" evidence="1">
    <location>
        <begin position="1135"/>
        <end position="1163"/>
    </location>
</feature>
<feature type="region of interest" description="Disordered" evidence="1">
    <location>
        <begin position="391"/>
        <end position="414"/>
    </location>
</feature>
<reference evidence="3 4" key="1">
    <citation type="submission" date="2017-09" db="EMBL/GenBank/DDBJ databases">
        <title>Genome sequencing of Besnoitia besnoiti strain Bb-Ger1.</title>
        <authorList>
            <person name="Schares G."/>
            <person name="Venepally P."/>
            <person name="Lorenzi H.A."/>
        </authorList>
    </citation>
    <scope>NUCLEOTIDE SEQUENCE [LARGE SCALE GENOMIC DNA]</scope>
    <source>
        <strain evidence="3 4">Bb-Ger1</strain>
    </source>
</reference>
<feature type="region of interest" description="Disordered" evidence="1">
    <location>
        <begin position="1099"/>
        <end position="1121"/>
    </location>
</feature>
<gene>
    <name evidence="3" type="ORF">BESB_059970</name>
</gene>
<dbReference type="OrthoDB" id="332601at2759"/>
<feature type="region of interest" description="Disordered" evidence="1">
    <location>
        <begin position="869"/>
        <end position="902"/>
    </location>
</feature>
<keyword evidence="2" id="KW-0472">Membrane</keyword>
<dbReference type="VEuPathDB" id="ToxoDB:BESB_059970"/>
<sequence length="1163" mass="120053">MASLTRARLGLSSLLRALMACFNFPLILLAMLNGRQGFAALQRFFNFLVPQGGLRALQTAVQESRRREALFRALLEWRASATCPSRGGVNSRAGLLQSRGPSQSARLDKLLRAAREREELEEALELTLQWLLRVVRVSRKDAPWCFPKTLDLAVGGGGAAGGEAAGRPRGMQPNDAEKVTGGCGGDACLWEGDGGARRRKRTQFDVGLRPDSRRDLQEETDAETDLRLGGYPEGKALSGRERNRCSCCGDPLTDEGELVFHDQEDDSRGDPEAARLATGAAHEGCRVDRETLSWSIEESCARAATALLQCRMKVPLSRILRQELLLRFGFSASTQDALLRRPLQSLYSFPPAFAFAFPGVSPPAPGGTLSLLGRSPEAVAVASWAPPPLQPVGAAGSSSTGASGPLGGGGGQQPQAVLVGLQQHQALQSMEEQMIRTLETQQMVEGVAEENEGTDGSCPVLVEVLLHIVCSLLFGTRGETTPVENAQWTRLFFPLLHTSPLSPPPVASSEEVESRHRRLLFALLTEVLLPPAARAFSANSSGGFFRKPSSAPADCGPFPACLGGSALARPSVAVAERPEGRAGAGDQLRSALTVPPRIRLRRWPYIFTFHLLASSCLPPWGTSFLRRSSFACCCPCCPSAEGKASIRDADGAVADGGSLTASGSGAPLQRPPYEGNLVDGGRTAPPTGDGTAGAKGAAFSAHRWCACCYCFPQPHSPCIKALTTGNSSLSSVPAAPIAAAASAAARAAARLPAGSPPPSSGSSCPVVGVAPPSAGACGDSLASSLIRDTCQGDRCGGKCGEASGPGADDGEPLCAPASLAVFVSTVVAAAFKPHLFSMLDTNASYATNMWESTSVNSLAATVGIGGAASGVKGEKGEGGGSTAMPASGRGPAASAAASAATEQNGAPQSLQLPYLLQSPPTFLLHPLQEILLEGLPRRFSSLLAGVQAPQPSIVPPLARLAAAVSQALQFTATQQSTVAEGDQLQQPPTFQRDALFALVEELHKRFFAVDFLRIGSFLQQQQILHRHRQLDGLIAMGRGVIGGSGVSASSCEGDYSASPRASSALGDAGGVVALAAGLGAAAAAGDVLAQLRLMAPATPSGVGSAASPSAKETVSGKGNSGSKFGAGACGGAFGHTDVGGGMAGDPPRKAGPGGGKGKGKRRD</sequence>
<name>A0A2A9MI84_BESBE</name>
<accession>A0A2A9MI84</accession>
<dbReference type="KEGG" id="bbes:BESB_059970"/>
<comment type="caution">
    <text evidence="3">The sequence shown here is derived from an EMBL/GenBank/DDBJ whole genome shotgun (WGS) entry which is preliminary data.</text>
</comment>
<evidence type="ECO:0000313" key="4">
    <source>
        <dbReference type="Proteomes" id="UP000224006"/>
    </source>
</evidence>